<dbReference type="InterPro" id="IPR014729">
    <property type="entry name" value="Rossmann-like_a/b/a_fold"/>
</dbReference>
<evidence type="ECO:0000313" key="3">
    <source>
        <dbReference type="Proteomes" id="UP000502753"/>
    </source>
</evidence>
<name>A0A6M3YNR2_9CAUD</name>
<reference evidence="2 3" key="1">
    <citation type="submission" date="2020-04" db="EMBL/GenBank/DDBJ databases">
        <title>Characterization and complete genome analysis of a novel phage JC01 infecting Cronobacter sakazakii.</title>
        <authorList>
            <person name="Jiang J."/>
            <person name="Zhao C."/>
            <person name="Tie D."/>
            <person name="Li Z."/>
        </authorList>
    </citation>
    <scope>NUCLEOTIDE SEQUENCE [LARGE SCALE GENOMIC DNA]</scope>
</reference>
<organism evidence="2 3">
    <name type="scientific">Cronobacter phage JC01</name>
    <dbReference type="NCBI Taxonomy" id="2729575"/>
    <lineage>
        <taxon>Viruses</taxon>
        <taxon>Duplodnaviria</taxon>
        <taxon>Heunggongvirae</taxon>
        <taxon>Uroviricota</taxon>
        <taxon>Caudoviricetes</taxon>
        <taxon>Casjensviridae</taxon>
        <taxon>Jacunavirus</taxon>
        <taxon>Jacunavirus JC01</taxon>
    </lineage>
</organism>
<dbReference type="GeneID" id="62681205"/>
<dbReference type="Pfam" id="PF01507">
    <property type="entry name" value="PAPS_reduct"/>
    <property type="match status" value="1"/>
</dbReference>
<proteinExistence type="predicted"/>
<dbReference type="GO" id="GO:0003824">
    <property type="term" value="F:catalytic activity"/>
    <property type="evidence" value="ECO:0007669"/>
    <property type="project" value="InterPro"/>
</dbReference>
<accession>A0A6M3YNR2</accession>
<evidence type="ECO:0000313" key="2">
    <source>
        <dbReference type="EMBL" id="QJI52285.1"/>
    </source>
</evidence>
<protein>
    <recommendedName>
        <fullName evidence="1">Phosphoadenosine phosphosulphate reductase domain-containing protein</fullName>
    </recommendedName>
</protein>
<dbReference type="InterPro" id="IPR002500">
    <property type="entry name" value="PAPS_reduct_dom"/>
</dbReference>
<dbReference type="Gene3D" id="3.40.50.620">
    <property type="entry name" value="HUPs"/>
    <property type="match status" value="1"/>
</dbReference>
<dbReference type="RefSeq" id="YP_009998614.1">
    <property type="nucleotide sequence ID" value="NC_052989.1"/>
</dbReference>
<dbReference type="SUPFAM" id="SSF52402">
    <property type="entry name" value="Adenine nucleotide alpha hydrolases-like"/>
    <property type="match status" value="1"/>
</dbReference>
<sequence>MKPRLVAAMSGGRTSAHMTYRLLQEKSDEYDIKVLFANTGFEHPATLDFVHNCDVQLGFNTVWVEAITHEQKGVRTGWKVVTYETASRKGEPYIEMCRKYGLPNTNYLHCTRELKEIPIHGYLWEALGWAKGEYLTAVGMRIDEPRRIKPKKPDRQTRQNKVYPLAHWWPTTKEDVLDWWEFMPFDLGIPEHCGNCVFCFKKSDAKLLRAFQDNPEYFHAAAEMEKSCGDVGPNVVEGPRKMYRGFRSAADLIATFSEVDNDYRPLYEDAPGNCTEECNPFGEDW</sequence>
<evidence type="ECO:0000259" key="1">
    <source>
        <dbReference type="Pfam" id="PF01507"/>
    </source>
</evidence>
<feature type="domain" description="Phosphoadenosine phosphosulphate reductase" evidence="1">
    <location>
        <begin position="5"/>
        <end position="172"/>
    </location>
</feature>
<keyword evidence="3" id="KW-1185">Reference proteome</keyword>
<dbReference type="Proteomes" id="UP000502753">
    <property type="component" value="Segment"/>
</dbReference>
<dbReference type="KEGG" id="vg:62681205"/>
<dbReference type="EMBL" id="MT330372">
    <property type="protein sequence ID" value="QJI52285.1"/>
    <property type="molecule type" value="Genomic_DNA"/>
</dbReference>